<dbReference type="Pfam" id="PF13581">
    <property type="entry name" value="HATPase_c_2"/>
    <property type="match status" value="1"/>
</dbReference>
<dbReference type="InterPro" id="IPR001932">
    <property type="entry name" value="PPM-type_phosphatase-like_dom"/>
</dbReference>
<dbReference type="SUPFAM" id="SSF81606">
    <property type="entry name" value="PP2C-like"/>
    <property type="match status" value="1"/>
</dbReference>
<dbReference type="AlphaFoldDB" id="A0A2W4RLH7"/>
<sequence>MVKTLIVPLPPAQRIEVMHSAEVAMARRVARQLAEAVGIDPRSCDEVALVASELASNLVKHAGGGSLLLVPLSIPPRTGLQIEAIDNGAGIPNIHLAMTDGYSTSGSLGYGLGTVNRLMDEFEIIPRNEHGIHIVCRKWVGGHSPSIRPCPFEVGIATRPKLGFDQNGDDFVVKHWLGHTLVGVIDGLGHGELAHLASVAARNYVESHYDLPLDALFRGAGIACRGTRGCVMALAQFDWEREKITFGSIGNIDARVIGNSTPVNLIVRRGIVGLNTPEAHISEHAWRSEYMLVLYSDGVSTRWNWQDFRQLIGKTATQIARDMLHALAKPTDDATILIVKKTPR</sequence>
<protein>
    <recommendedName>
        <fullName evidence="1">PPM-type phosphatase domain-containing protein</fullName>
    </recommendedName>
</protein>
<dbReference type="InterPro" id="IPR036457">
    <property type="entry name" value="PPM-type-like_dom_sf"/>
</dbReference>
<reference evidence="2 3" key="1">
    <citation type="journal article" date="2018" name="Aquat. Microb. Ecol.">
        <title>Gammaproteobacterial methanotrophs dominate.</title>
        <authorList>
            <person name="Rissanen A.J."/>
            <person name="Saarenheimo J."/>
            <person name="Tiirola M."/>
            <person name="Peura S."/>
            <person name="Aalto S.L."/>
            <person name="Karvinen A."/>
            <person name="Nykanen H."/>
        </authorList>
    </citation>
    <scope>NUCLEOTIDE SEQUENCE [LARGE SCALE GENOMIC DNA]</scope>
    <source>
        <strain evidence="2">AMbin10</strain>
    </source>
</reference>
<comment type="caution">
    <text evidence="2">The sequence shown here is derived from an EMBL/GenBank/DDBJ whole genome shotgun (WGS) entry which is preliminary data.</text>
</comment>
<dbReference type="Gene3D" id="3.30.565.10">
    <property type="entry name" value="Histidine kinase-like ATPase, C-terminal domain"/>
    <property type="match status" value="1"/>
</dbReference>
<dbReference type="InterPro" id="IPR003594">
    <property type="entry name" value="HATPase_dom"/>
</dbReference>
<dbReference type="PANTHER" id="PTHR35801">
    <property type="entry name" value="PHOSPHOSERINE PHOSPHATASE RSBX"/>
    <property type="match status" value="1"/>
</dbReference>
<dbReference type="InterPro" id="IPR039248">
    <property type="entry name" value="Ptase_RsbX"/>
</dbReference>
<proteinExistence type="predicted"/>
<dbReference type="EMBL" id="QJPH01000187">
    <property type="protein sequence ID" value="PZN83426.1"/>
    <property type="molecule type" value="Genomic_DNA"/>
</dbReference>
<organism evidence="2 3">
    <name type="scientific">Candidatus Methylumidiphilus alinenensis</name>
    <dbReference type="NCBI Taxonomy" id="2202197"/>
    <lineage>
        <taxon>Bacteria</taxon>
        <taxon>Pseudomonadati</taxon>
        <taxon>Pseudomonadota</taxon>
        <taxon>Gammaproteobacteria</taxon>
        <taxon>Methylococcales</taxon>
        <taxon>Candidatus Methylumidiphilus</taxon>
    </lineage>
</organism>
<evidence type="ECO:0000259" key="1">
    <source>
        <dbReference type="SMART" id="SM00331"/>
    </source>
</evidence>
<accession>A0A2W4RLH7</accession>
<dbReference type="SUPFAM" id="SSF55874">
    <property type="entry name" value="ATPase domain of HSP90 chaperone/DNA topoisomerase II/histidine kinase"/>
    <property type="match status" value="1"/>
</dbReference>
<dbReference type="CDD" id="cd16934">
    <property type="entry name" value="HATPase_RsbT-like"/>
    <property type="match status" value="1"/>
</dbReference>
<dbReference type="Pfam" id="PF07228">
    <property type="entry name" value="SpoIIE"/>
    <property type="match status" value="1"/>
</dbReference>
<gene>
    <name evidence="2" type="ORF">DM484_04460</name>
</gene>
<feature type="domain" description="PPM-type phosphatase" evidence="1">
    <location>
        <begin position="159"/>
        <end position="341"/>
    </location>
</feature>
<dbReference type="Proteomes" id="UP000249396">
    <property type="component" value="Unassembled WGS sequence"/>
</dbReference>
<dbReference type="PANTHER" id="PTHR35801:SF1">
    <property type="entry name" value="PHOSPHOSERINE PHOSPHATASE RSBX"/>
    <property type="match status" value="1"/>
</dbReference>
<dbReference type="SMART" id="SM00331">
    <property type="entry name" value="PP2C_SIG"/>
    <property type="match status" value="1"/>
</dbReference>
<dbReference type="InterPro" id="IPR036890">
    <property type="entry name" value="HATPase_C_sf"/>
</dbReference>
<name>A0A2W4RLH7_9GAMM</name>
<evidence type="ECO:0000313" key="2">
    <source>
        <dbReference type="EMBL" id="PZN83426.1"/>
    </source>
</evidence>
<evidence type="ECO:0000313" key="3">
    <source>
        <dbReference type="Proteomes" id="UP000249396"/>
    </source>
</evidence>
<dbReference type="Gene3D" id="3.60.40.10">
    <property type="entry name" value="PPM-type phosphatase domain"/>
    <property type="match status" value="1"/>
</dbReference>